<dbReference type="InterPro" id="IPR019808">
    <property type="entry name" value="Histidine_triad_CS"/>
</dbReference>
<dbReference type="HOGENOM" id="CLU_056776_5_1_7"/>
<dbReference type="Pfam" id="PF01230">
    <property type="entry name" value="HIT"/>
    <property type="match status" value="1"/>
</dbReference>
<dbReference type="InterPro" id="IPR011146">
    <property type="entry name" value="HIT-like"/>
</dbReference>
<feature type="domain" description="HIT" evidence="2">
    <location>
        <begin position="5"/>
        <end position="111"/>
    </location>
</feature>
<dbReference type="eggNOG" id="COG0537">
    <property type="taxonomic scope" value="Bacteria"/>
</dbReference>
<dbReference type="STRING" id="760142.Hipma_0378"/>
<dbReference type="PROSITE" id="PS00892">
    <property type="entry name" value="HIT_1"/>
    <property type="match status" value="1"/>
</dbReference>
<protein>
    <submittedName>
        <fullName evidence="3">Histidine triad (HIT) protein</fullName>
    </submittedName>
</protein>
<dbReference type="Proteomes" id="UP000008139">
    <property type="component" value="Chromosome"/>
</dbReference>
<accession>F2LTM9</accession>
<proteinExistence type="predicted"/>
<sequence>MNSQNRCVFCDTKNLEIILKNHLCYAVFDKYPVNRGHILIVPYRHFASFFDANREEVLAIHDLINDARVFLDREFSPAAYNIGVNVGEVAGQTIMHMHIHLIPRYEGDIRNPRGGVRGVIPSRRIYPF</sequence>
<dbReference type="InParanoid" id="F2LTM9"/>
<dbReference type="PROSITE" id="PS51084">
    <property type="entry name" value="HIT_2"/>
    <property type="match status" value="1"/>
</dbReference>
<dbReference type="PANTHER" id="PTHR42997:SF1">
    <property type="entry name" value="AP-4-A PHOSPHORYLASE"/>
    <property type="match status" value="1"/>
</dbReference>
<dbReference type="OrthoDB" id="9784774at2"/>
<gene>
    <name evidence="3" type="ordered locus">Hipma_0378</name>
</gene>
<dbReference type="GO" id="GO:0003824">
    <property type="term" value="F:catalytic activity"/>
    <property type="evidence" value="ECO:0007669"/>
    <property type="project" value="InterPro"/>
</dbReference>
<dbReference type="InterPro" id="IPR036265">
    <property type="entry name" value="HIT-like_sf"/>
</dbReference>
<dbReference type="PANTHER" id="PTHR42997">
    <property type="entry name" value="HIT FAMILY HYDROLASE"/>
    <property type="match status" value="1"/>
</dbReference>
<dbReference type="AlphaFoldDB" id="F2LTM9"/>
<organism evidence="3 4">
    <name type="scientific">Hippea maritima (strain ATCC 700847 / DSM 10411 / MH2)</name>
    <dbReference type="NCBI Taxonomy" id="760142"/>
    <lineage>
        <taxon>Bacteria</taxon>
        <taxon>Pseudomonadati</taxon>
        <taxon>Campylobacterota</taxon>
        <taxon>Desulfurellia</taxon>
        <taxon>Desulfurellales</taxon>
        <taxon>Hippeaceae</taxon>
        <taxon>Hippea</taxon>
    </lineage>
</organism>
<evidence type="ECO:0000256" key="1">
    <source>
        <dbReference type="PROSITE-ProRule" id="PRU00464"/>
    </source>
</evidence>
<reference evidence="3 4" key="1">
    <citation type="journal article" date="2011" name="Stand. Genomic Sci.">
        <title>Complete genome sequence of the thermophilic sulfur-reducer Hippea maritima type strain (MH(2)).</title>
        <authorList>
            <person name="Huntemann M."/>
            <person name="Lu M."/>
            <person name="Nolan M."/>
            <person name="Lapidus A."/>
            <person name="Lucas S."/>
            <person name="Hammon N."/>
            <person name="Deshpande S."/>
            <person name="Cheng J.F."/>
            <person name="Tapia R."/>
            <person name="Han C."/>
            <person name="Goodwin L."/>
            <person name="Pitluck S."/>
            <person name="Liolios K."/>
            <person name="Pagani I."/>
            <person name="Ivanova N."/>
            <person name="Ovchinikova G."/>
            <person name="Pati A."/>
            <person name="Chen A."/>
            <person name="Palaniappan K."/>
            <person name="Land M."/>
            <person name="Hauser L."/>
            <person name="Jeffries C.D."/>
            <person name="Detter J.C."/>
            <person name="Brambilla E.M."/>
            <person name="Rohde M."/>
            <person name="Spring S."/>
            <person name="Goker M."/>
            <person name="Woyke T."/>
            <person name="Bristow J."/>
            <person name="Eisen J.A."/>
            <person name="Markowitz V."/>
            <person name="Hugenholtz P."/>
            <person name="Kyrpides N.C."/>
            <person name="Klenk H.P."/>
            <person name="Mavromatis K."/>
        </authorList>
    </citation>
    <scope>NUCLEOTIDE SEQUENCE [LARGE SCALE GENOMIC DNA]</scope>
    <source>
        <strain evidence="4">ATCC 700847 / DSM 10411 / MH2</strain>
    </source>
</reference>
<dbReference type="RefSeq" id="WP_013681398.1">
    <property type="nucleotide sequence ID" value="NC_015318.1"/>
</dbReference>
<evidence type="ECO:0000313" key="3">
    <source>
        <dbReference type="EMBL" id="AEA33354.1"/>
    </source>
</evidence>
<dbReference type="InterPro" id="IPR052908">
    <property type="entry name" value="AP-4-A_phosphorylase"/>
</dbReference>
<evidence type="ECO:0000259" key="2">
    <source>
        <dbReference type="PROSITE" id="PS51084"/>
    </source>
</evidence>
<dbReference type="Gene3D" id="3.30.428.10">
    <property type="entry name" value="HIT-like"/>
    <property type="match status" value="1"/>
</dbReference>
<dbReference type="SUPFAM" id="SSF54197">
    <property type="entry name" value="HIT-like"/>
    <property type="match status" value="1"/>
</dbReference>
<keyword evidence="4" id="KW-1185">Reference proteome</keyword>
<reference evidence="4" key="2">
    <citation type="submission" date="2011-03" db="EMBL/GenBank/DDBJ databases">
        <title>The complete genome of Hippea maritima DSM 10411.</title>
        <authorList>
            <consortium name="US DOE Joint Genome Institute (JGI-PGF)"/>
            <person name="Lucas S."/>
            <person name="Copeland A."/>
            <person name="Lapidus A."/>
            <person name="Bruce D."/>
            <person name="Goodwin L."/>
            <person name="Pitluck S."/>
            <person name="Peters L."/>
            <person name="Kyrpides N."/>
            <person name="Mavromatis K."/>
            <person name="Pagani I."/>
            <person name="Ivanova N."/>
            <person name="Mikhailova N."/>
            <person name="Lu M."/>
            <person name="Detter J.C."/>
            <person name="Tapia R."/>
            <person name="Han C."/>
            <person name="Land M."/>
            <person name="Hauser L."/>
            <person name="Markowitz V."/>
            <person name="Cheng J.-F."/>
            <person name="Hugenholtz P."/>
            <person name="Woyke T."/>
            <person name="Wu D."/>
            <person name="Spring S."/>
            <person name="Schroeder M."/>
            <person name="Brambilla E."/>
            <person name="Klenk H.-P."/>
            <person name="Eisen J.A."/>
        </authorList>
    </citation>
    <scope>NUCLEOTIDE SEQUENCE [LARGE SCALE GENOMIC DNA]</scope>
    <source>
        <strain evidence="4">ATCC 700847 / DSM 10411 / MH2</strain>
    </source>
</reference>
<dbReference type="KEGG" id="hmr:Hipma_0378"/>
<name>F2LTM9_HIPMA</name>
<feature type="short sequence motif" description="Histidine triad motif" evidence="1">
    <location>
        <begin position="96"/>
        <end position="100"/>
    </location>
</feature>
<dbReference type="EMBL" id="CP002606">
    <property type="protein sequence ID" value="AEA33354.1"/>
    <property type="molecule type" value="Genomic_DNA"/>
</dbReference>
<evidence type="ECO:0000313" key="4">
    <source>
        <dbReference type="Proteomes" id="UP000008139"/>
    </source>
</evidence>